<gene>
    <name evidence="2" type="ORF">NPIL_515331</name>
</gene>
<keyword evidence="1" id="KW-0472">Membrane</keyword>
<name>A0A8X6N7Z6_NEPPI</name>
<keyword evidence="1" id="KW-0812">Transmembrane</keyword>
<keyword evidence="1" id="KW-1133">Transmembrane helix</keyword>
<sequence>MSSPLIADHADLTKAFSSFVSAEKIPGESVKTICVSLHIAIIPLICVLVVCTLGVTIAIFLPMMLLINVDFPAFGKPAMVTNKHFCSFTKEIIKKTGCQCQATWMTSFSYHPSS</sequence>
<evidence type="ECO:0000256" key="1">
    <source>
        <dbReference type="SAM" id="Phobius"/>
    </source>
</evidence>
<evidence type="ECO:0000313" key="2">
    <source>
        <dbReference type="EMBL" id="GFS98993.1"/>
    </source>
</evidence>
<keyword evidence="3" id="KW-1185">Reference proteome</keyword>
<accession>A0A8X6N7Z6</accession>
<dbReference type="OrthoDB" id="10279216at2759"/>
<organism evidence="2 3">
    <name type="scientific">Nephila pilipes</name>
    <name type="common">Giant wood spider</name>
    <name type="synonym">Nephila maculata</name>
    <dbReference type="NCBI Taxonomy" id="299642"/>
    <lineage>
        <taxon>Eukaryota</taxon>
        <taxon>Metazoa</taxon>
        <taxon>Ecdysozoa</taxon>
        <taxon>Arthropoda</taxon>
        <taxon>Chelicerata</taxon>
        <taxon>Arachnida</taxon>
        <taxon>Araneae</taxon>
        <taxon>Araneomorphae</taxon>
        <taxon>Entelegynae</taxon>
        <taxon>Araneoidea</taxon>
        <taxon>Nephilidae</taxon>
        <taxon>Nephila</taxon>
    </lineage>
</organism>
<protein>
    <submittedName>
        <fullName evidence="2">Uncharacterized protein</fullName>
    </submittedName>
</protein>
<proteinExistence type="predicted"/>
<reference evidence="2" key="1">
    <citation type="submission" date="2020-08" db="EMBL/GenBank/DDBJ databases">
        <title>Multicomponent nature underlies the extraordinary mechanical properties of spider dragline silk.</title>
        <authorList>
            <person name="Kono N."/>
            <person name="Nakamura H."/>
            <person name="Mori M."/>
            <person name="Yoshida Y."/>
            <person name="Ohtoshi R."/>
            <person name="Malay A.D."/>
            <person name="Moran D.A.P."/>
            <person name="Tomita M."/>
            <person name="Numata K."/>
            <person name="Arakawa K."/>
        </authorList>
    </citation>
    <scope>NUCLEOTIDE SEQUENCE</scope>
</reference>
<dbReference type="Proteomes" id="UP000887013">
    <property type="component" value="Unassembled WGS sequence"/>
</dbReference>
<comment type="caution">
    <text evidence="2">The sequence shown here is derived from an EMBL/GenBank/DDBJ whole genome shotgun (WGS) entry which is preliminary data.</text>
</comment>
<feature type="transmembrane region" description="Helical" evidence="1">
    <location>
        <begin position="39"/>
        <end position="67"/>
    </location>
</feature>
<evidence type="ECO:0000313" key="3">
    <source>
        <dbReference type="Proteomes" id="UP000887013"/>
    </source>
</evidence>
<dbReference type="EMBL" id="BMAW01006474">
    <property type="protein sequence ID" value="GFS98993.1"/>
    <property type="molecule type" value="Genomic_DNA"/>
</dbReference>
<dbReference type="AlphaFoldDB" id="A0A8X6N7Z6"/>